<evidence type="ECO:0000256" key="3">
    <source>
        <dbReference type="ARBA" id="ARBA00057106"/>
    </source>
</evidence>
<protein>
    <recommendedName>
        <fullName evidence="4">Anillin</fullName>
    </recommendedName>
</protein>
<sequence>MRMRSRGSAPPLRPPPLESFNLSGWAEPGACAVRAPAVAGAEIQNWTAVCRRGGSKGRGCFGSQTRRGSSVAEMDPFTEKLLERTRARRENLQKKMAGRPTAGVRPTTQTKRSREPLSEAGNQPLQPSEEAAAKASTKPSPSKRRCSDNVDVPLSNSENRYPINSSSMDHAASEMAPTSQIIAPSIETEEQDVKSEQTPVASVKTRMQKLAEQRRCWDNDVSESCCVSPIESNKCVISPPKQLPLTTDTPIGRRGRLANLAATIGSWENDLSHPSARQNNTQEQPGTTCLSKLSTTSGASARINSDSVKQDAASCLQRAVEPSVNKSANSEILGINNSIAKSSGTTSNHSKETEVPKRLLQEKANLKPPLKSALSQPLSAKEERLKGTHVQFDSKDKPATPGGSGIKPFLERFGEHCQERSTQSPVITGGHRTPIITPNTKTIQERLFRQNEVSSTASLAQQLKQEREKELACIRGRFDRGNLWSAERKESSKKKHLETKSESLVQVNSKHLPNSDDSSQVAEEKAVEIAIEGITSGASEHEKTEELSPLKIVSPQTPVKTLSNSNLEQLPEEQKDKEPETEANDEMNSSQVISDIFDEVLQEDGPDIEKLKKEMSMTLEADCEDEQEPLNISSMSLLTPLTESVAVASPEVFASPCKLVDEASNASDDSPKSNKFQRTSVCRTESGSSIGSLSEERNLYSIDAYRSQRFKEVDRPSIKQVIVRKEDVSSRLEERRNGTSDQINIKRKLQELNNEINLQQTVIHQASQALNCCIDEEHGKGSQEEAEAERLLFIATEKRTALLEELNKLKNEGSQSKKIKADSMPSGVSPSRGSVTLSEMRLPLKADFVCSTVQKSETANYYYVIMLKAGAENMVATPLASTASSLNGGDALTFTTTFTLQDVASDFEINVEVYSLVQKKESTGVDKRKKSAKSKAITPKRLLTSITTKSNLLTPVMASPGGPNAVRTSNFVLVGSHTISLSSVGSTRFLLDKINYGIKEKELLGSLFQDKVPFLSPLEGHIYLKIKCQIDSCVEERGFLTMFEDVSGFGAWHRRWCALSGNCISYWTYPDDEKRKHPMGSINLANCTNRQIEPANREFCARPNTFELITVRPQREDDKETLVSQCKDTLCVTKNWLSADTKEERNLWMQKLNQVIIDLRMWQPDACYVPIGKP</sequence>
<accession>A0A670JHL0</accession>
<dbReference type="AlphaFoldDB" id="A0A670JHL0"/>
<feature type="compositionally biased region" description="Polar residues" evidence="6">
    <location>
        <begin position="554"/>
        <end position="568"/>
    </location>
</feature>
<dbReference type="GO" id="GO:0000915">
    <property type="term" value="P:actomyosin contractile ring assembly"/>
    <property type="evidence" value="ECO:0007669"/>
    <property type="project" value="TreeGrafter"/>
</dbReference>
<feature type="compositionally biased region" description="Basic and acidic residues" evidence="6">
    <location>
        <begin position="383"/>
        <end position="398"/>
    </location>
</feature>
<dbReference type="GO" id="GO:1904172">
    <property type="term" value="P:positive regulation of bleb assembly"/>
    <property type="evidence" value="ECO:0007669"/>
    <property type="project" value="Ensembl"/>
</dbReference>
<dbReference type="InterPro" id="IPR011993">
    <property type="entry name" value="PH-like_dom_sf"/>
</dbReference>
<feature type="region of interest" description="Disordered" evidence="6">
    <location>
        <begin position="486"/>
        <end position="590"/>
    </location>
</feature>
<dbReference type="Ensembl" id="ENSPMRT00000024912.1">
    <property type="protein sequence ID" value="ENSPMRP00000023470.1"/>
    <property type="gene ID" value="ENSPMRG00000015224.1"/>
</dbReference>
<dbReference type="Gene3D" id="2.30.29.30">
    <property type="entry name" value="Pleckstrin-homology domain (PH domain)/Phosphotyrosine-binding domain (PTB)"/>
    <property type="match status" value="1"/>
</dbReference>
<evidence type="ECO:0000256" key="6">
    <source>
        <dbReference type="SAM" id="MobiDB-lite"/>
    </source>
</evidence>
<dbReference type="GeneTree" id="ENSGT00390000008749"/>
<feature type="compositionally biased region" description="Basic and acidic residues" evidence="6">
    <location>
        <begin position="77"/>
        <end position="93"/>
    </location>
</feature>
<dbReference type="Pfam" id="PF00169">
    <property type="entry name" value="PH"/>
    <property type="match status" value="1"/>
</dbReference>
<dbReference type="SUPFAM" id="SSF50729">
    <property type="entry name" value="PH domain-like"/>
    <property type="match status" value="1"/>
</dbReference>
<dbReference type="PROSITE" id="PS50003">
    <property type="entry name" value="PH_DOMAIN"/>
    <property type="match status" value="1"/>
</dbReference>
<feature type="region of interest" description="Disordered" evidence="6">
    <location>
        <begin position="383"/>
        <end position="406"/>
    </location>
</feature>
<feature type="compositionally biased region" description="Polar residues" evidence="6">
    <location>
        <begin position="154"/>
        <end position="165"/>
    </location>
</feature>
<feature type="compositionally biased region" description="Polar residues" evidence="6">
    <location>
        <begin position="275"/>
        <end position="288"/>
    </location>
</feature>
<reference evidence="8" key="2">
    <citation type="submission" date="2025-08" db="UniProtKB">
        <authorList>
            <consortium name="Ensembl"/>
        </authorList>
    </citation>
    <scope>IDENTIFICATION</scope>
</reference>
<evidence type="ECO:0000256" key="2">
    <source>
        <dbReference type="ARBA" id="ARBA00043945"/>
    </source>
</evidence>
<evidence type="ECO:0000256" key="5">
    <source>
        <dbReference type="SAM" id="Coils"/>
    </source>
</evidence>
<dbReference type="GO" id="GO:0005654">
    <property type="term" value="C:nucleoplasm"/>
    <property type="evidence" value="ECO:0007669"/>
    <property type="project" value="Ensembl"/>
</dbReference>
<evidence type="ECO:0000259" key="7">
    <source>
        <dbReference type="PROSITE" id="PS50003"/>
    </source>
</evidence>
<feature type="region of interest" description="Disordered" evidence="6">
    <location>
        <begin position="814"/>
        <end position="834"/>
    </location>
</feature>
<feature type="domain" description="PH" evidence="7">
    <location>
        <begin position="1033"/>
        <end position="1157"/>
    </location>
</feature>
<evidence type="ECO:0000256" key="4">
    <source>
        <dbReference type="ARBA" id="ARBA00071355"/>
    </source>
</evidence>
<name>A0A670JHL0_PODMU</name>
<dbReference type="GO" id="GO:0003779">
    <property type="term" value="F:actin binding"/>
    <property type="evidence" value="ECO:0007669"/>
    <property type="project" value="Ensembl"/>
</dbReference>
<dbReference type="GO" id="GO:0005826">
    <property type="term" value="C:actomyosin contractile ring"/>
    <property type="evidence" value="ECO:0007669"/>
    <property type="project" value="Ensembl"/>
</dbReference>
<reference evidence="8 9" key="1">
    <citation type="journal article" date="2019" name="Proc. Natl. Acad. Sci. U.S.A.">
        <title>Regulatory changes in pterin and carotenoid genes underlie balanced color polymorphisms in the wall lizard.</title>
        <authorList>
            <person name="Andrade P."/>
            <person name="Pinho C."/>
            <person name="Perez I de Lanuza G."/>
            <person name="Afonso S."/>
            <person name="Brejcha J."/>
            <person name="Rubin C.J."/>
            <person name="Wallerman O."/>
            <person name="Pereira P."/>
            <person name="Sabatino S.J."/>
            <person name="Bellati A."/>
            <person name="Pellitteri-Rosa D."/>
            <person name="Bosakova Z."/>
            <person name="Bunikis I."/>
            <person name="Carretero M.A."/>
            <person name="Feiner N."/>
            <person name="Marsik P."/>
            <person name="Pauperio F."/>
            <person name="Salvi D."/>
            <person name="Soler L."/>
            <person name="While G.M."/>
            <person name="Uller T."/>
            <person name="Font E."/>
            <person name="Andersson L."/>
            <person name="Carneiro M."/>
        </authorList>
    </citation>
    <scope>NUCLEOTIDE SEQUENCE</scope>
</reference>
<dbReference type="GO" id="GO:0031106">
    <property type="term" value="P:septin ring organization"/>
    <property type="evidence" value="ECO:0007669"/>
    <property type="project" value="TreeGrafter"/>
</dbReference>
<dbReference type="PANTHER" id="PTHR21538:SF27">
    <property type="entry name" value="ANILLIN"/>
    <property type="match status" value="1"/>
</dbReference>
<feature type="compositionally biased region" description="Low complexity" evidence="6">
    <location>
        <begin position="127"/>
        <end position="140"/>
    </location>
</feature>
<dbReference type="InterPro" id="IPR037840">
    <property type="entry name" value="PH_Anillin"/>
</dbReference>
<evidence type="ECO:0000313" key="8">
    <source>
        <dbReference type="Ensembl" id="ENSPMRP00000023470.1"/>
    </source>
</evidence>
<dbReference type="SMART" id="SM00233">
    <property type="entry name" value="PH"/>
    <property type="match status" value="1"/>
</dbReference>
<feature type="compositionally biased region" description="Basic and acidic residues" evidence="6">
    <location>
        <begin position="539"/>
        <end position="548"/>
    </location>
</feature>
<reference evidence="8" key="3">
    <citation type="submission" date="2025-09" db="UniProtKB">
        <authorList>
            <consortium name="Ensembl"/>
        </authorList>
    </citation>
    <scope>IDENTIFICATION</scope>
</reference>
<dbReference type="Pfam" id="PF16018">
    <property type="entry name" value="Anillin_N"/>
    <property type="match status" value="1"/>
</dbReference>
<dbReference type="CDD" id="cd01263">
    <property type="entry name" value="PH_anillin"/>
    <property type="match status" value="1"/>
</dbReference>
<dbReference type="OMA" id="PKIEQQT"/>
<feature type="compositionally biased region" description="Polar residues" evidence="6">
    <location>
        <begin position="502"/>
        <end position="520"/>
    </location>
</feature>
<organism evidence="8 9">
    <name type="scientific">Podarcis muralis</name>
    <name type="common">Wall lizard</name>
    <name type="synonym">Lacerta muralis</name>
    <dbReference type="NCBI Taxonomy" id="64176"/>
    <lineage>
        <taxon>Eukaryota</taxon>
        <taxon>Metazoa</taxon>
        <taxon>Chordata</taxon>
        <taxon>Craniata</taxon>
        <taxon>Vertebrata</taxon>
        <taxon>Euteleostomi</taxon>
        <taxon>Lepidosauria</taxon>
        <taxon>Squamata</taxon>
        <taxon>Bifurcata</taxon>
        <taxon>Unidentata</taxon>
        <taxon>Episquamata</taxon>
        <taxon>Laterata</taxon>
        <taxon>Lacertibaenia</taxon>
        <taxon>Lacertidae</taxon>
        <taxon>Podarcis</taxon>
    </lineage>
</organism>
<feature type="region of interest" description="Disordered" evidence="6">
    <location>
        <begin position="53"/>
        <end position="165"/>
    </location>
</feature>
<keyword evidence="9" id="KW-1185">Reference proteome</keyword>
<feature type="region of interest" description="Disordered" evidence="6">
    <location>
        <begin position="269"/>
        <end position="288"/>
    </location>
</feature>
<evidence type="ECO:0000313" key="9">
    <source>
        <dbReference type="Proteomes" id="UP000472272"/>
    </source>
</evidence>
<dbReference type="GO" id="GO:0000281">
    <property type="term" value="P:mitotic cytokinesis"/>
    <property type="evidence" value="ECO:0007669"/>
    <property type="project" value="Ensembl"/>
</dbReference>
<gene>
    <name evidence="8" type="primary">ANLN</name>
</gene>
<dbReference type="InterPro" id="IPR012966">
    <property type="entry name" value="AHD"/>
</dbReference>
<dbReference type="InterPro" id="IPR051364">
    <property type="entry name" value="Cytokinesis/Rho-signaling"/>
</dbReference>
<dbReference type="GO" id="GO:0032059">
    <property type="term" value="C:bleb"/>
    <property type="evidence" value="ECO:0007669"/>
    <property type="project" value="UniProtKB-SubCell"/>
</dbReference>
<proteinExistence type="predicted"/>
<dbReference type="GO" id="GO:0090521">
    <property type="term" value="P:podocyte cell migration"/>
    <property type="evidence" value="ECO:0007669"/>
    <property type="project" value="Ensembl"/>
</dbReference>
<comment type="function">
    <text evidence="3">Required for cytokinesis. Essential for the structural integrity of the cleavage furrow and for completion of cleavage furrow ingression. Plays a role in bleb assembly during metaphase and anaphase of mitosis. May play a significant role in podocyte cell migration.</text>
</comment>
<dbReference type="PANTHER" id="PTHR21538">
    <property type="entry name" value="ANILLIN/RHOTEKIN RTKN"/>
    <property type="match status" value="1"/>
</dbReference>
<evidence type="ECO:0000256" key="1">
    <source>
        <dbReference type="ARBA" id="ARBA00023054"/>
    </source>
</evidence>
<dbReference type="InterPro" id="IPR001849">
    <property type="entry name" value="PH_domain"/>
</dbReference>
<dbReference type="Pfam" id="PF08174">
    <property type="entry name" value="Anillin"/>
    <property type="match status" value="1"/>
</dbReference>
<dbReference type="InterPro" id="IPR031970">
    <property type="entry name" value="Anillin_N"/>
</dbReference>
<comment type="subcellular location">
    <subcellularLocation>
        <location evidence="2">Cell projection</location>
        <location evidence="2">Bleb</location>
    </subcellularLocation>
</comment>
<dbReference type="FunFam" id="2.30.29.30:FF:000111">
    <property type="entry name" value="anillin isoform X1"/>
    <property type="match status" value="1"/>
</dbReference>
<dbReference type="Proteomes" id="UP000472272">
    <property type="component" value="Chromosome 12"/>
</dbReference>
<keyword evidence="1 5" id="KW-0175">Coiled coil</keyword>
<feature type="region of interest" description="Disordered" evidence="6">
    <location>
        <begin position="1"/>
        <end position="24"/>
    </location>
</feature>
<feature type="coiled-coil region" evidence="5">
    <location>
        <begin position="749"/>
        <end position="812"/>
    </location>
</feature>
<dbReference type="GO" id="GO:0030496">
    <property type="term" value="C:midbody"/>
    <property type="evidence" value="ECO:0007669"/>
    <property type="project" value="Ensembl"/>
</dbReference>